<sequence length="268" mass="31002">MNLSNVIDNLVRKPFRKRLFKKKIAPFRNKHKGESCIIMGAGPSLKDLPVEVLKKFTVIGTNSSYKHYVPDYNVIVDAQFSWLDEALKALRNKGGVTFINLIWNQDKRKLREKLTKNDIELFHFETSADHSMANVRLWNRLSDVYNNPFKIEEGVTSVTSVVPEGAIPLALYMGFDKIYLIGVDFTNSYGHHFFKDDKEDLKKIVENEKNIQNISNSSKGLWEMKIYPFELISYSKNKNKIINLSKISEIKTIQKKSIESFINELKGY</sequence>
<dbReference type="InterPro" id="IPR036715">
    <property type="entry name" value="A-2_3-sialylTrfase_sf"/>
</dbReference>
<dbReference type="Gene3D" id="3.90.1480.10">
    <property type="entry name" value="Alpha-2,3-sialyltransferase"/>
    <property type="match status" value="1"/>
</dbReference>
<dbReference type="Pfam" id="PF01973">
    <property type="entry name" value="MptE-like"/>
    <property type="match status" value="1"/>
</dbReference>
<evidence type="ECO:0000313" key="3">
    <source>
        <dbReference type="Proteomes" id="UP000636004"/>
    </source>
</evidence>
<keyword evidence="3" id="KW-1185">Reference proteome</keyword>
<organism evidence="2 3">
    <name type="scientific">Algibacter mikhailovii</name>
    <dbReference type="NCBI Taxonomy" id="425498"/>
    <lineage>
        <taxon>Bacteria</taxon>
        <taxon>Pseudomonadati</taxon>
        <taxon>Bacteroidota</taxon>
        <taxon>Flavobacteriia</taxon>
        <taxon>Flavobacteriales</taxon>
        <taxon>Flavobacteriaceae</taxon>
        <taxon>Algibacter</taxon>
    </lineage>
</organism>
<comment type="caution">
    <text evidence="2">The sequence shown here is derived from an EMBL/GenBank/DDBJ whole genome shotgun (WGS) entry which is preliminary data.</text>
</comment>
<dbReference type="InterPro" id="IPR002826">
    <property type="entry name" value="MptE-like"/>
</dbReference>
<accession>A0A918V7H7</accession>
<dbReference type="Proteomes" id="UP000636004">
    <property type="component" value="Unassembled WGS sequence"/>
</dbReference>
<evidence type="ECO:0000313" key="2">
    <source>
        <dbReference type="EMBL" id="GGZ76675.1"/>
    </source>
</evidence>
<dbReference type="SUPFAM" id="SSF102414">
    <property type="entry name" value="Alpha-2,3/8-sialyltransferase CstII"/>
    <property type="match status" value="1"/>
</dbReference>
<reference evidence="2" key="1">
    <citation type="journal article" date="2014" name="Int. J. Syst. Evol. Microbiol.">
        <title>Complete genome sequence of Corynebacterium casei LMG S-19264T (=DSM 44701T), isolated from a smear-ripened cheese.</title>
        <authorList>
            <consortium name="US DOE Joint Genome Institute (JGI-PGF)"/>
            <person name="Walter F."/>
            <person name="Albersmeier A."/>
            <person name="Kalinowski J."/>
            <person name="Ruckert C."/>
        </authorList>
    </citation>
    <scope>NUCLEOTIDE SEQUENCE</scope>
    <source>
        <strain evidence="2">KCTC 12710</strain>
    </source>
</reference>
<dbReference type="AlphaFoldDB" id="A0A918V7H7"/>
<name>A0A918V7H7_9FLAO</name>
<evidence type="ECO:0000259" key="1">
    <source>
        <dbReference type="Pfam" id="PF01973"/>
    </source>
</evidence>
<protein>
    <recommendedName>
        <fullName evidence="1">6-hydroxymethylpterin diphosphokinase MptE-like domain-containing protein</fullName>
    </recommendedName>
</protein>
<dbReference type="RefSeq" id="WP_189359928.1">
    <property type="nucleotide sequence ID" value="NZ_BMWZ01000003.1"/>
</dbReference>
<gene>
    <name evidence="2" type="ORF">GCM10007028_12380</name>
</gene>
<proteinExistence type="predicted"/>
<feature type="domain" description="6-hydroxymethylpterin diphosphokinase MptE-like" evidence="1">
    <location>
        <begin position="20"/>
        <end position="188"/>
    </location>
</feature>
<reference evidence="2" key="2">
    <citation type="submission" date="2020-09" db="EMBL/GenBank/DDBJ databases">
        <authorList>
            <person name="Sun Q."/>
            <person name="Kim S."/>
        </authorList>
    </citation>
    <scope>NUCLEOTIDE SEQUENCE</scope>
    <source>
        <strain evidence="2">KCTC 12710</strain>
    </source>
</reference>
<dbReference type="EMBL" id="BMWZ01000003">
    <property type="protein sequence ID" value="GGZ76675.1"/>
    <property type="molecule type" value="Genomic_DNA"/>
</dbReference>